<protein>
    <submittedName>
        <fullName evidence="1">Uncharacterized protein</fullName>
    </submittedName>
</protein>
<name>A0A090S8C9_9VIBR</name>
<dbReference type="OrthoDB" id="6446263at2"/>
<dbReference type="Proteomes" id="UP000029228">
    <property type="component" value="Unassembled WGS sequence"/>
</dbReference>
<proteinExistence type="predicted"/>
<reference evidence="1 2" key="1">
    <citation type="submission" date="2014-09" db="EMBL/GenBank/DDBJ databases">
        <title>Vibrio maritimus JCM 19235. (C45) whole genome shotgun sequence.</title>
        <authorList>
            <person name="Sawabe T."/>
            <person name="Meirelles P."/>
            <person name="Nakanishi M."/>
            <person name="Sayaka M."/>
            <person name="Hattori M."/>
            <person name="Ohkuma M."/>
        </authorList>
    </citation>
    <scope>NUCLEOTIDE SEQUENCE [LARGE SCALE GENOMIC DNA]</scope>
    <source>
        <strain evidence="2">JCM19235</strain>
    </source>
</reference>
<dbReference type="AlphaFoldDB" id="A0A090S8C9"/>
<evidence type="ECO:0000313" key="1">
    <source>
        <dbReference type="EMBL" id="GAL23028.1"/>
    </source>
</evidence>
<gene>
    <name evidence="1" type="ORF">JCM19235_1329</name>
</gene>
<comment type="caution">
    <text evidence="1">The sequence shown here is derived from an EMBL/GenBank/DDBJ whole genome shotgun (WGS) entry which is preliminary data.</text>
</comment>
<sequence>MKHFQSVRLNSLRRLSDDSFVLNSKEHEDALCRACERFTRCPKASTVTQCKEFIPVFVFANPTNLDKHAFNTIRLGRAWYSRLQSGSIVALYDKKFDRMFKAQVTTVYWGSNKEELLTEHSSRNHIGQTLDEPADGMKRILINSYGKNFFDKANGLTAIYLKRI</sequence>
<evidence type="ECO:0000313" key="2">
    <source>
        <dbReference type="Proteomes" id="UP000029228"/>
    </source>
</evidence>
<accession>A0A090S8C9</accession>
<keyword evidence="2" id="KW-1185">Reference proteome</keyword>
<dbReference type="EMBL" id="BBMR01000017">
    <property type="protein sequence ID" value="GAL23028.1"/>
    <property type="molecule type" value="Genomic_DNA"/>
</dbReference>
<dbReference type="STRING" id="990268.JCM19235_1329"/>
<organism evidence="1 2">
    <name type="scientific">Vibrio maritimus</name>
    <dbReference type="NCBI Taxonomy" id="990268"/>
    <lineage>
        <taxon>Bacteria</taxon>
        <taxon>Pseudomonadati</taxon>
        <taxon>Pseudomonadota</taxon>
        <taxon>Gammaproteobacteria</taxon>
        <taxon>Vibrionales</taxon>
        <taxon>Vibrionaceae</taxon>
        <taxon>Vibrio</taxon>
    </lineage>
</organism>
<reference evidence="1 2" key="2">
    <citation type="submission" date="2014-09" db="EMBL/GenBank/DDBJ databases">
        <authorList>
            <consortium name="NBRP consortium"/>
            <person name="Sawabe T."/>
            <person name="Meirelles P."/>
            <person name="Nakanishi M."/>
            <person name="Sayaka M."/>
            <person name="Hattori M."/>
            <person name="Ohkuma M."/>
        </authorList>
    </citation>
    <scope>NUCLEOTIDE SEQUENCE [LARGE SCALE GENOMIC DNA]</scope>
    <source>
        <strain evidence="2">JCM19235</strain>
    </source>
</reference>